<keyword evidence="3" id="KW-1185">Reference proteome</keyword>
<keyword evidence="1" id="KW-0812">Transmembrane</keyword>
<sequence length="115" mass="12225">MKNDQDGSRPRDPRHVYANPMMPDICPVLSFGIYFAVLGFASGAHSARKGAATYVSSCSTSGPSAASNCLRVGWPLHGVEDKYVRFEAAGDMIVGRYAAGLPFDSPQFAILPAVS</sequence>
<dbReference type="AlphaFoldDB" id="A0A8J5LY07"/>
<organism evidence="2 3">
    <name type="scientific">Phytophthora aleatoria</name>
    <dbReference type="NCBI Taxonomy" id="2496075"/>
    <lineage>
        <taxon>Eukaryota</taxon>
        <taxon>Sar</taxon>
        <taxon>Stramenopiles</taxon>
        <taxon>Oomycota</taxon>
        <taxon>Peronosporomycetes</taxon>
        <taxon>Peronosporales</taxon>
        <taxon>Peronosporaceae</taxon>
        <taxon>Phytophthora</taxon>
    </lineage>
</organism>
<reference evidence="2" key="1">
    <citation type="submission" date="2021-01" db="EMBL/GenBank/DDBJ databases">
        <title>Phytophthora aleatoria, a newly-described species from Pinus radiata is distinct from Phytophthora cactorum isolates based on comparative genomics.</title>
        <authorList>
            <person name="Mcdougal R."/>
            <person name="Panda P."/>
            <person name="Williams N."/>
            <person name="Studholme D.J."/>
        </authorList>
    </citation>
    <scope>NUCLEOTIDE SEQUENCE</scope>
    <source>
        <strain evidence="2">NZFS 4037</strain>
    </source>
</reference>
<evidence type="ECO:0000256" key="1">
    <source>
        <dbReference type="SAM" id="Phobius"/>
    </source>
</evidence>
<evidence type="ECO:0000313" key="3">
    <source>
        <dbReference type="Proteomes" id="UP000709295"/>
    </source>
</evidence>
<comment type="caution">
    <text evidence="2">The sequence shown here is derived from an EMBL/GenBank/DDBJ whole genome shotgun (WGS) entry which is preliminary data.</text>
</comment>
<accession>A0A8J5LY07</accession>
<protein>
    <submittedName>
        <fullName evidence="2">Uncharacterized protein</fullName>
    </submittedName>
</protein>
<proteinExistence type="predicted"/>
<dbReference type="Proteomes" id="UP000709295">
    <property type="component" value="Unassembled WGS sequence"/>
</dbReference>
<keyword evidence="1" id="KW-1133">Transmembrane helix</keyword>
<keyword evidence="1" id="KW-0472">Membrane</keyword>
<name>A0A8J5LY07_9STRA</name>
<feature type="transmembrane region" description="Helical" evidence="1">
    <location>
        <begin position="20"/>
        <end position="41"/>
    </location>
</feature>
<dbReference type="EMBL" id="JAENGY010003221">
    <property type="protein sequence ID" value="KAG6942187.1"/>
    <property type="molecule type" value="Genomic_DNA"/>
</dbReference>
<evidence type="ECO:0000313" key="2">
    <source>
        <dbReference type="EMBL" id="KAG6942187.1"/>
    </source>
</evidence>
<gene>
    <name evidence="2" type="ORF">JG688_00018269</name>
</gene>